<accession>A0A502E1R4</accession>
<evidence type="ECO:0000313" key="2">
    <source>
        <dbReference type="EMBL" id="TPG31655.1"/>
    </source>
</evidence>
<comment type="caution">
    <text evidence="2">The sequence shown here is derived from an EMBL/GenBank/DDBJ whole genome shotgun (WGS) entry which is preliminary data.</text>
</comment>
<proteinExistence type="predicted"/>
<sequence length="76" mass="8084">MGGAMTALDGVLDVCAADVQVEMKQLMFELDPAVDLTTVEAVAILAILRGADARRGHQPPQTPKPQPHPGRRLQAV</sequence>
<dbReference type="Proteomes" id="UP000320095">
    <property type="component" value="Unassembled WGS sequence"/>
</dbReference>
<dbReference type="AlphaFoldDB" id="A0A502E1R4"/>
<organism evidence="2 3">
    <name type="scientific">Mycolicibacterium hodleri</name>
    <dbReference type="NCBI Taxonomy" id="49897"/>
    <lineage>
        <taxon>Bacteria</taxon>
        <taxon>Bacillati</taxon>
        <taxon>Actinomycetota</taxon>
        <taxon>Actinomycetes</taxon>
        <taxon>Mycobacteriales</taxon>
        <taxon>Mycobacteriaceae</taxon>
        <taxon>Mycolicibacterium</taxon>
    </lineage>
</organism>
<feature type="region of interest" description="Disordered" evidence="1">
    <location>
        <begin position="52"/>
        <end position="76"/>
    </location>
</feature>
<dbReference type="EMBL" id="RCZG01000011">
    <property type="protein sequence ID" value="TPG31655.1"/>
    <property type="molecule type" value="Genomic_DNA"/>
</dbReference>
<keyword evidence="3" id="KW-1185">Reference proteome</keyword>
<gene>
    <name evidence="2" type="ORF">EAH80_22125</name>
</gene>
<evidence type="ECO:0000313" key="3">
    <source>
        <dbReference type="Proteomes" id="UP000320095"/>
    </source>
</evidence>
<evidence type="ECO:0000256" key="1">
    <source>
        <dbReference type="SAM" id="MobiDB-lite"/>
    </source>
</evidence>
<protein>
    <submittedName>
        <fullName evidence="2">Uncharacterized protein</fullName>
    </submittedName>
</protein>
<reference evidence="2 3" key="1">
    <citation type="journal article" date="2019" name="Environ. Microbiol.">
        <title>Species interactions and distinct microbial communities in high Arctic permafrost affected cryosols are associated with the CH4 and CO2 gas fluxes.</title>
        <authorList>
            <person name="Altshuler I."/>
            <person name="Hamel J."/>
            <person name="Turney S."/>
            <person name="Magnuson E."/>
            <person name="Levesque R."/>
            <person name="Greer C."/>
            <person name="Whyte L.G."/>
        </authorList>
    </citation>
    <scope>NUCLEOTIDE SEQUENCE [LARGE SCALE GENOMIC DNA]</scope>
    <source>
        <strain evidence="2 3">S5.20</strain>
    </source>
</reference>
<name>A0A502E1R4_9MYCO</name>